<proteinExistence type="predicted"/>
<evidence type="ECO:0000256" key="1">
    <source>
        <dbReference type="ARBA" id="ARBA00022741"/>
    </source>
</evidence>
<organism evidence="4">
    <name type="scientific">marine sediment metagenome</name>
    <dbReference type="NCBI Taxonomy" id="412755"/>
    <lineage>
        <taxon>unclassified sequences</taxon>
        <taxon>metagenomes</taxon>
        <taxon>ecological metagenomes</taxon>
    </lineage>
</organism>
<dbReference type="InterPro" id="IPR027417">
    <property type="entry name" value="P-loop_NTPase"/>
</dbReference>
<dbReference type="PANTHER" id="PTHR43146">
    <property type="entry name" value="CANCER-RELATED NUCLEOSIDE-TRIPHOSPHATASE"/>
    <property type="match status" value="1"/>
</dbReference>
<keyword evidence="2" id="KW-0378">Hydrolase</keyword>
<evidence type="ECO:0000313" key="4">
    <source>
        <dbReference type="EMBL" id="GAH22029.1"/>
    </source>
</evidence>
<dbReference type="GO" id="GO:0017111">
    <property type="term" value="F:ribonucleoside triphosphate phosphatase activity"/>
    <property type="evidence" value="ECO:0007669"/>
    <property type="project" value="InterPro"/>
</dbReference>
<reference evidence="4" key="1">
    <citation type="journal article" date="2014" name="Front. Microbiol.">
        <title>High frequency of phylogenetically diverse reductive dehalogenase-homologous genes in deep subseafloor sedimentary metagenomes.</title>
        <authorList>
            <person name="Kawai M."/>
            <person name="Futagami T."/>
            <person name="Toyoda A."/>
            <person name="Takaki Y."/>
            <person name="Nishi S."/>
            <person name="Hori S."/>
            <person name="Arai W."/>
            <person name="Tsubouchi T."/>
            <person name="Morono Y."/>
            <person name="Uchiyama I."/>
            <person name="Ito T."/>
            <person name="Fujiyama A."/>
            <person name="Inagaki F."/>
            <person name="Takami H."/>
        </authorList>
    </citation>
    <scope>NUCLEOTIDE SEQUENCE</scope>
    <source>
        <strain evidence="4">Expedition CK06-06</strain>
    </source>
</reference>
<dbReference type="Gene3D" id="3.40.50.300">
    <property type="entry name" value="P-loop containing nucleotide triphosphate hydrolases"/>
    <property type="match status" value="1"/>
</dbReference>
<dbReference type="PANTHER" id="PTHR43146:SF1">
    <property type="entry name" value="CANCER-RELATED NUCLEOSIDE-TRIPHOSPHATASE"/>
    <property type="match status" value="1"/>
</dbReference>
<keyword evidence="3" id="KW-0067">ATP-binding</keyword>
<gene>
    <name evidence="4" type="ORF">S03H2_01780</name>
</gene>
<sequence>MASKSVKILLTGLPGCGKTTAVMQIIANLDPEKVAGFYTREIRQNNTRKGFYWKRLDGATGTLAHVDIKGPSRVGKYGVDVAGFEKSVVPILDIERTDAELFVLDEIGKMECLSEKFVAAVRRLFAPAGNKQWSVLATVALKGTGLISEVKNYPGTKLFNLTRQGRDKAIAEILEILSFLKRAS</sequence>
<accession>X1EXZ5</accession>
<keyword evidence="1" id="KW-0547">Nucleotide-binding</keyword>
<dbReference type="EMBL" id="BARU01000547">
    <property type="protein sequence ID" value="GAH22029.1"/>
    <property type="molecule type" value="Genomic_DNA"/>
</dbReference>
<dbReference type="GO" id="GO:0005524">
    <property type="term" value="F:ATP binding"/>
    <property type="evidence" value="ECO:0007669"/>
    <property type="project" value="UniProtKB-KW"/>
</dbReference>
<dbReference type="AlphaFoldDB" id="X1EXZ5"/>
<dbReference type="Pfam" id="PF03266">
    <property type="entry name" value="NTPase_1"/>
    <property type="match status" value="1"/>
</dbReference>
<dbReference type="InterPro" id="IPR004948">
    <property type="entry name" value="Nuc-triphosphatase_THEP1"/>
</dbReference>
<comment type="caution">
    <text evidence="4">The sequence shown here is derived from an EMBL/GenBank/DDBJ whole genome shotgun (WGS) entry which is preliminary data.</text>
</comment>
<dbReference type="SUPFAM" id="SSF52540">
    <property type="entry name" value="P-loop containing nucleoside triphosphate hydrolases"/>
    <property type="match status" value="1"/>
</dbReference>
<name>X1EXZ5_9ZZZZ</name>
<evidence type="ECO:0000256" key="3">
    <source>
        <dbReference type="ARBA" id="ARBA00022840"/>
    </source>
</evidence>
<evidence type="ECO:0008006" key="5">
    <source>
        <dbReference type="Google" id="ProtNLM"/>
    </source>
</evidence>
<evidence type="ECO:0000256" key="2">
    <source>
        <dbReference type="ARBA" id="ARBA00022801"/>
    </source>
</evidence>
<protein>
    <recommendedName>
        <fullName evidence="5">AAA+ ATPase domain-containing protein</fullName>
    </recommendedName>
</protein>